<dbReference type="GO" id="GO:0003677">
    <property type="term" value="F:DNA binding"/>
    <property type="evidence" value="ECO:0007669"/>
    <property type="project" value="InterPro"/>
</dbReference>
<dbReference type="Gene3D" id="1.10.443.10">
    <property type="entry name" value="Intergrase catalytic core"/>
    <property type="match status" value="1"/>
</dbReference>
<dbReference type="Proteomes" id="UP000008207">
    <property type="component" value="Chromosome"/>
</dbReference>
<proteinExistence type="predicted"/>
<evidence type="ECO:0000313" key="3">
    <source>
        <dbReference type="EMBL" id="ACL59221.1"/>
    </source>
</evidence>
<dbReference type="RefSeq" id="WP_015930862.1">
    <property type="nucleotide sequence ID" value="NC_011894.1"/>
</dbReference>
<sequence length="452" mass="49495">MAKVLKEAAITTRQARQRLPAGLHWRGIDPDVHLGYRKGKRGGVWLVRWRHGKGYRQTPLGTADDALGEGTLDFNAAVRAGRDAVEAARAETKAAADGPTLTVRLAVEVYIAERNARDSRRKGRDVQSDAGYRLTRYIVGQEAKGKRKAIPATPLASVALHAMQESDLAAWRAGLPASLKATTLQRLINDLKAALNGAYAANRNRLNPTFPAVVKNGLRAEAGDGDEAVPLARDNQILSDTQVACLLKAAREIDVEDHWEGDLFRLVVVLAATGARFSQVARMRVRDVQRTHGRLMVPVSRKGKGKSGSVPVPVGADVLEALLPAGTGRQGEAPLLERWRNKQVPGSIRWERVGRGPWKAAAEMVRPWQLIRDRAEMPDVIPYALRHSSIVRGIRANLPIRLVAALHDTSVQMIERHYGRWIADGLEELAARAVIPLVPSEGGNVVRLAKRQ</sequence>
<dbReference type="STRING" id="460265.Mnod_4350"/>
<dbReference type="HOGENOM" id="CLU_582247_0_0_5"/>
<reference evidence="3 4" key="1">
    <citation type="submission" date="2009-01" db="EMBL/GenBank/DDBJ databases">
        <title>Complete sequence of chromosome of Methylobacterium nodulans ORS 2060.</title>
        <authorList>
            <consortium name="US DOE Joint Genome Institute"/>
            <person name="Lucas S."/>
            <person name="Copeland A."/>
            <person name="Lapidus A."/>
            <person name="Glavina del Rio T."/>
            <person name="Dalin E."/>
            <person name="Tice H."/>
            <person name="Bruce D."/>
            <person name="Goodwin L."/>
            <person name="Pitluck S."/>
            <person name="Sims D."/>
            <person name="Brettin T."/>
            <person name="Detter J.C."/>
            <person name="Han C."/>
            <person name="Larimer F."/>
            <person name="Land M."/>
            <person name="Hauser L."/>
            <person name="Kyrpides N."/>
            <person name="Ivanova N."/>
            <person name="Marx C.J."/>
            <person name="Richardson P."/>
        </authorList>
    </citation>
    <scope>NUCLEOTIDE SEQUENCE [LARGE SCALE GENOMIC DNA]</scope>
    <source>
        <strain evidence="4">LMG 21967 / CNCM I-2342 / ORS 2060</strain>
    </source>
</reference>
<dbReference type="KEGG" id="mno:Mnod_4350"/>
<dbReference type="SUPFAM" id="SSF56349">
    <property type="entry name" value="DNA breaking-rejoining enzymes"/>
    <property type="match status" value="1"/>
</dbReference>
<dbReference type="eggNOG" id="COG0582">
    <property type="taxonomic scope" value="Bacteria"/>
</dbReference>
<name>B8IAF8_METNO</name>
<dbReference type="OrthoDB" id="7465727at2"/>
<organism evidence="3 4">
    <name type="scientific">Methylobacterium nodulans (strain LMG 21967 / CNCM I-2342 / ORS 2060)</name>
    <dbReference type="NCBI Taxonomy" id="460265"/>
    <lineage>
        <taxon>Bacteria</taxon>
        <taxon>Pseudomonadati</taxon>
        <taxon>Pseudomonadota</taxon>
        <taxon>Alphaproteobacteria</taxon>
        <taxon>Hyphomicrobiales</taxon>
        <taxon>Methylobacteriaceae</taxon>
        <taxon>Methylobacterium</taxon>
    </lineage>
</organism>
<gene>
    <name evidence="3" type="ordered locus">Mnod_4350</name>
</gene>
<dbReference type="EMBL" id="CP001349">
    <property type="protein sequence ID" value="ACL59221.1"/>
    <property type="molecule type" value="Genomic_DNA"/>
</dbReference>
<keyword evidence="4" id="KW-1185">Reference proteome</keyword>
<evidence type="ECO:0000259" key="2">
    <source>
        <dbReference type="PROSITE" id="PS51898"/>
    </source>
</evidence>
<dbReference type="PROSITE" id="PS51898">
    <property type="entry name" value="TYR_RECOMBINASE"/>
    <property type="match status" value="1"/>
</dbReference>
<evidence type="ECO:0000256" key="1">
    <source>
        <dbReference type="ARBA" id="ARBA00023172"/>
    </source>
</evidence>
<dbReference type="InterPro" id="IPR002104">
    <property type="entry name" value="Integrase_catalytic"/>
</dbReference>
<keyword evidence="1" id="KW-0233">DNA recombination</keyword>
<dbReference type="GO" id="GO:0006310">
    <property type="term" value="P:DNA recombination"/>
    <property type="evidence" value="ECO:0007669"/>
    <property type="project" value="UniProtKB-KW"/>
</dbReference>
<dbReference type="AlphaFoldDB" id="B8IAF8"/>
<evidence type="ECO:0000313" key="4">
    <source>
        <dbReference type="Proteomes" id="UP000008207"/>
    </source>
</evidence>
<dbReference type="InterPro" id="IPR011010">
    <property type="entry name" value="DNA_brk_join_enz"/>
</dbReference>
<feature type="domain" description="Tyr recombinase" evidence="2">
    <location>
        <begin position="233"/>
        <end position="431"/>
    </location>
</feature>
<protein>
    <submittedName>
        <fullName evidence="3">Integrase family protein</fullName>
    </submittedName>
</protein>
<dbReference type="InterPro" id="IPR013762">
    <property type="entry name" value="Integrase-like_cat_sf"/>
</dbReference>
<accession>B8IAF8</accession>
<dbReference type="GO" id="GO:0015074">
    <property type="term" value="P:DNA integration"/>
    <property type="evidence" value="ECO:0007669"/>
    <property type="project" value="InterPro"/>
</dbReference>